<accession>A0A517NLP3</accession>
<evidence type="ECO:0008006" key="4">
    <source>
        <dbReference type="Google" id="ProtNLM"/>
    </source>
</evidence>
<evidence type="ECO:0000313" key="3">
    <source>
        <dbReference type="Proteomes" id="UP000318538"/>
    </source>
</evidence>
<evidence type="ECO:0000313" key="2">
    <source>
        <dbReference type="EMBL" id="QDT08045.1"/>
    </source>
</evidence>
<keyword evidence="1" id="KW-1133">Transmembrane helix</keyword>
<dbReference type="RefSeq" id="WP_145176873.1">
    <property type="nucleotide sequence ID" value="NZ_CP036525.1"/>
</dbReference>
<proteinExistence type="predicted"/>
<sequence>MILALYGCCFALMVLVGIVAIPLDVRELIVENCKNSRGRFRRRYVVKEAVSLAQFYGQVLLIAGIFAMVLLSGLVILDGYIKLDIIVSVAEQADWDLVQMEDNLRSSPNNVEREFRKDHIAEGGTKESARSTMLFLWTALPVILLLSFVGMLTAMRFSSDVFDHALKSLASDELERNRRRIRQRYLRASTA</sequence>
<reference evidence="2 3" key="1">
    <citation type="submission" date="2019-02" db="EMBL/GenBank/DDBJ databases">
        <title>Deep-cultivation of Planctomycetes and their phenomic and genomic characterization uncovers novel biology.</title>
        <authorList>
            <person name="Wiegand S."/>
            <person name="Jogler M."/>
            <person name="Boedeker C."/>
            <person name="Pinto D."/>
            <person name="Vollmers J."/>
            <person name="Rivas-Marin E."/>
            <person name="Kohn T."/>
            <person name="Peeters S.H."/>
            <person name="Heuer A."/>
            <person name="Rast P."/>
            <person name="Oberbeckmann S."/>
            <person name="Bunk B."/>
            <person name="Jeske O."/>
            <person name="Meyerdierks A."/>
            <person name="Storesund J.E."/>
            <person name="Kallscheuer N."/>
            <person name="Luecker S."/>
            <person name="Lage O.M."/>
            <person name="Pohl T."/>
            <person name="Merkel B.J."/>
            <person name="Hornburger P."/>
            <person name="Mueller R.-W."/>
            <person name="Bruemmer F."/>
            <person name="Labrenz M."/>
            <person name="Spormann A.M."/>
            <person name="Op den Camp H."/>
            <person name="Overmann J."/>
            <person name="Amann R."/>
            <person name="Jetten M.S.M."/>
            <person name="Mascher T."/>
            <person name="Medema M.H."/>
            <person name="Devos D.P."/>
            <person name="Kaster A.-K."/>
            <person name="Ovreas L."/>
            <person name="Rohde M."/>
            <person name="Galperin M.Y."/>
            <person name="Jogler C."/>
        </authorList>
    </citation>
    <scope>NUCLEOTIDE SEQUENCE [LARGE SCALE GENOMIC DNA]</scope>
    <source>
        <strain evidence="2 3">K22_7</strain>
    </source>
</reference>
<name>A0A517NLP3_9BACT</name>
<organism evidence="2 3">
    <name type="scientific">Rubripirellula lacrimiformis</name>
    <dbReference type="NCBI Taxonomy" id="1930273"/>
    <lineage>
        <taxon>Bacteria</taxon>
        <taxon>Pseudomonadati</taxon>
        <taxon>Planctomycetota</taxon>
        <taxon>Planctomycetia</taxon>
        <taxon>Pirellulales</taxon>
        <taxon>Pirellulaceae</taxon>
        <taxon>Rubripirellula</taxon>
    </lineage>
</organism>
<keyword evidence="3" id="KW-1185">Reference proteome</keyword>
<dbReference type="EMBL" id="CP036525">
    <property type="protein sequence ID" value="QDT08045.1"/>
    <property type="molecule type" value="Genomic_DNA"/>
</dbReference>
<dbReference type="KEGG" id="rlc:K227x_64750"/>
<feature type="transmembrane region" description="Helical" evidence="1">
    <location>
        <begin position="55"/>
        <end position="77"/>
    </location>
</feature>
<feature type="transmembrane region" description="Helical" evidence="1">
    <location>
        <begin position="134"/>
        <end position="157"/>
    </location>
</feature>
<gene>
    <name evidence="2" type="ORF">K227x_64750</name>
</gene>
<dbReference type="Proteomes" id="UP000318538">
    <property type="component" value="Chromosome"/>
</dbReference>
<protein>
    <recommendedName>
        <fullName evidence="4">Transmembrane protein</fullName>
    </recommendedName>
</protein>
<evidence type="ECO:0000256" key="1">
    <source>
        <dbReference type="SAM" id="Phobius"/>
    </source>
</evidence>
<keyword evidence="1" id="KW-0472">Membrane</keyword>
<keyword evidence="1" id="KW-0812">Transmembrane</keyword>
<dbReference type="AlphaFoldDB" id="A0A517NLP3"/>
<dbReference type="OrthoDB" id="268220at2"/>